<feature type="region of interest" description="Disordered" evidence="1">
    <location>
        <begin position="124"/>
        <end position="143"/>
    </location>
</feature>
<feature type="compositionally biased region" description="Polar residues" evidence="1">
    <location>
        <begin position="126"/>
        <end position="138"/>
    </location>
</feature>
<evidence type="ECO:0000313" key="3">
    <source>
        <dbReference type="Proteomes" id="UP000275772"/>
    </source>
</evidence>
<dbReference type="AlphaFoldDB" id="A0A383UZ59"/>
<dbReference type="EMBL" id="UNSH01000067">
    <property type="protein sequence ID" value="SZF04592.1"/>
    <property type="molecule type" value="Genomic_DNA"/>
</dbReference>
<dbReference type="VEuPathDB" id="FungiDB:BLGHR1_15389"/>
<protein>
    <submittedName>
        <fullName evidence="2">Uncharacterized protein</fullName>
    </submittedName>
</protein>
<name>A0A383UZ59_BLUHO</name>
<proteinExistence type="predicted"/>
<reference evidence="2 3" key="1">
    <citation type="submission" date="2017-11" db="EMBL/GenBank/DDBJ databases">
        <authorList>
            <person name="Kracher B."/>
        </authorList>
    </citation>
    <scope>NUCLEOTIDE SEQUENCE [LARGE SCALE GENOMIC DNA]</scope>
    <source>
        <strain evidence="2 3">RACE1</strain>
    </source>
</reference>
<accession>A0A383UZ59</accession>
<organism evidence="2 3">
    <name type="scientific">Blumeria hordei</name>
    <name type="common">Barley powdery mildew</name>
    <name type="synonym">Blumeria graminis f. sp. hordei</name>
    <dbReference type="NCBI Taxonomy" id="2867405"/>
    <lineage>
        <taxon>Eukaryota</taxon>
        <taxon>Fungi</taxon>
        <taxon>Dikarya</taxon>
        <taxon>Ascomycota</taxon>
        <taxon>Pezizomycotina</taxon>
        <taxon>Leotiomycetes</taxon>
        <taxon>Erysiphales</taxon>
        <taxon>Erysiphaceae</taxon>
        <taxon>Blumeria</taxon>
    </lineage>
</organism>
<dbReference type="Proteomes" id="UP000275772">
    <property type="component" value="Unassembled WGS sequence"/>
</dbReference>
<sequence>MLCLYAFLLIPQEGLESTKRLAITNTGSFLSYYDVFKPKDNEFFPTVDSETGIQMTKTDITGPGTYVTAYCSYNLSKNNLIKHVTNGLTSALDESHLGLGGADEAAEKCLGVLENLSRAAEESQKHSSSFRYTQLSSSDSDHDRALTTKKTQSLFGIPLHQPEKPPKILLSKIREMMACSDLGLISLAYQKKIKATGLFRHFAPEHSRAGYEVVFDVNFDISNIVFPGQMSKTYTHITKTYVVAWYMGHLHLFKKMTPQSLWWPETFIGKEKENGEKILLFIAKHCKVFDPVIKGIKNLKKLEEMWAVFGINFVKGTKNFKQEKNQLITEISTMSLAKII</sequence>
<evidence type="ECO:0000256" key="1">
    <source>
        <dbReference type="SAM" id="MobiDB-lite"/>
    </source>
</evidence>
<gene>
    <name evidence="2" type="ORF">BLGHR1_15389</name>
</gene>
<evidence type="ECO:0000313" key="2">
    <source>
        <dbReference type="EMBL" id="SZF04592.1"/>
    </source>
</evidence>